<proteinExistence type="predicted"/>
<dbReference type="Proteomes" id="UP000691718">
    <property type="component" value="Unassembled WGS sequence"/>
</dbReference>
<comment type="caution">
    <text evidence="2">The sequence shown here is derived from an EMBL/GenBank/DDBJ whole genome shotgun (WGS) entry which is preliminary data.</text>
</comment>
<organism evidence="2 3">
    <name type="scientific">Parnassius apollo</name>
    <name type="common">Apollo butterfly</name>
    <name type="synonym">Papilio apollo</name>
    <dbReference type="NCBI Taxonomy" id="110799"/>
    <lineage>
        <taxon>Eukaryota</taxon>
        <taxon>Metazoa</taxon>
        <taxon>Ecdysozoa</taxon>
        <taxon>Arthropoda</taxon>
        <taxon>Hexapoda</taxon>
        <taxon>Insecta</taxon>
        <taxon>Pterygota</taxon>
        <taxon>Neoptera</taxon>
        <taxon>Endopterygota</taxon>
        <taxon>Lepidoptera</taxon>
        <taxon>Glossata</taxon>
        <taxon>Ditrysia</taxon>
        <taxon>Papilionoidea</taxon>
        <taxon>Papilionidae</taxon>
        <taxon>Parnassiinae</taxon>
        <taxon>Parnassini</taxon>
        <taxon>Parnassius</taxon>
        <taxon>Parnassius</taxon>
    </lineage>
</organism>
<reference evidence="2" key="1">
    <citation type="submission" date="2021-04" db="EMBL/GenBank/DDBJ databases">
        <authorList>
            <person name="Tunstrom K."/>
        </authorList>
    </citation>
    <scope>NUCLEOTIDE SEQUENCE</scope>
</reference>
<keyword evidence="3" id="KW-1185">Reference proteome</keyword>
<dbReference type="OrthoDB" id="5984028at2759"/>
<dbReference type="AlphaFoldDB" id="A0A8S3X9M8"/>
<accession>A0A8S3X9M8</accession>
<evidence type="ECO:0000256" key="1">
    <source>
        <dbReference type="SAM" id="Coils"/>
    </source>
</evidence>
<name>A0A8S3X9M8_PARAO</name>
<evidence type="ECO:0000313" key="3">
    <source>
        <dbReference type="Proteomes" id="UP000691718"/>
    </source>
</evidence>
<sequence length="78" mass="8700">MKAAIEEKSAIINNLKKENTQLQASVKDLTTRLNIVESHMRECNIKVNGVHEHKAEYLANTIVQLGQAVKNSLSVDDI</sequence>
<feature type="coiled-coil region" evidence="1">
    <location>
        <begin position="5"/>
        <end position="32"/>
    </location>
</feature>
<gene>
    <name evidence="2" type="ORF">PAPOLLO_LOCUS14787</name>
</gene>
<protein>
    <submittedName>
        <fullName evidence="2">(apollo) hypothetical protein</fullName>
    </submittedName>
</protein>
<dbReference type="EMBL" id="CAJQZP010000984">
    <property type="protein sequence ID" value="CAG5006658.1"/>
    <property type="molecule type" value="Genomic_DNA"/>
</dbReference>
<evidence type="ECO:0000313" key="2">
    <source>
        <dbReference type="EMBL" id="CAG5006658.1"/>
    </source>
</evidence>
<keyword evidence="1" id="KW-0175">Coiled coil</keyword>